<feature type="region of interest" description="Disordered" evidence="1">
    <location>
        <begin position="33"/>
        <end position="80"/>
    </location>
</feature>
<protein>
    <submittedName>
        <fullName evidence="2">Uncharacterized protein</fullName>
    </submittedName>
</protein>
<dbReference type="AlphaFoldDB" id="A0A1D8NNW7"/>
<proteinExistence type="predicted"/>
<sequence>MAWHDIGHCNGTRSVCNYTHIDVYLIHGNLRDTRSSTRHTAQTRAHINPRYTDATNKRKHPAPHRLARHQDTHTPIAHQS</sequence>
<dbReference type="EMBL" id="CP017558">
    <property type="protein sequence ID" value="AOW07303.1"/>
    <property type="molecule type" value="Genomic_DNA"/>
</dbReference>
<accession>A0A1D8NNW7</accession>
<evidence type="ECO:0000313" key="2">
    <source>
        <dbReference type="EMBL" id="AOW07303.1"/>
    </source>
</evidence>
<feature type="compositionally biased region" description="Basic residues" evidence="1">
    <location>
        <begin position="57"/>
        <end position="67"/>
    </location>
</feature>
<organism evidence="2 3">
    <name type="scientific">Yarrowia lipolytica</name>
    <name type="common">Candida lipolytica</name>
    <dbReference type="NCBI Taxonomy" id="4952"/>
    <lineage>
        <taxon>Eukaryota</taxon>
        <taxon>Fungi</taxon>
        <taxon>Dikarya</taxon>
        <taxon>Ascomycota</taxon>
        <taxon>Saccharomycotina</taxon>
        <taxon>Dipodascomycetes</taxon>
        <taxon>Dipodascales</taxon>
        <taxon>Dipodascales incertae sedis</taxon>
        <taxon>Yarrowia</taxon>
    </lineage>
</organism>
<dbReference type="Proteomes" id="UP000182444">
    <property type="component" value="Chromosome 1F"/>
</dbReference>
<dbReference type="GeneID" id="94584000"/>
<reference evidence="2 3" key="1">
    <citation type="journal article" date="2016" name="PLoS ONE">
        <title>Sequence Assembly of Yarrowia lipolytica Strain W29/CLIB89 Shows Transposable Element Diversity.</title>
        <authorList>
            <person name="Magnan C."/>
            <person name="Yu J."/>
            <person name="Chang I."/>
            <person name="Jahn E."/>
            <person name="Kanomata Y."/>
            <person name="Wu J."/>
            <person name="Zeller M."/>
            <person name="Oakes M."/>
            <person name="Baldi P."/>
            <person name="Sandmeyer S."/>
        </authorList>
    </citation>
    <scope>NUCLEOTIDE SEQUENCE [LARGE SCALE GENOMIC DNA]</scope>
    <source>
        <strain evidence="3">CLIB89(W29)</strain>
    </source>
</reference>
<dbReference type="RefSeq" id="XP_068139522.1">
    <property type="nucleotide sequence ID" value="XM_068283421.1"/>
</dbReference>
<evidence type="ECO:0000313" key="3">
    <source>
        <dbReference type="Proteomes" id="UP000182444"/>
    </source>
</evidence>
<evidence type="ECO:0000256" key="1">
    <source>
        <dbReference type="SAM" id="MobiDB-lite"/>
    </source>
</evidence>
<dbReference type="VEuPathDB" id="FungiDB:YALI1_F22940g"/>
<gene>
    <name evidence="2" type="ORF">YALI1_F22940g</name>
</gene>
<name>A0A1D8NNW7_YARLL</name>